<evidence type="ECO:0000313" key="3">
    <source>
        <dbReference type="EMBL" id="CAA2983660.1"/>
    </source>
</evidence>
<accession>A0A8S0RWZ6</accession>
<keyword evidence="1" id="KW-0732">Signal</keyword>
<reference evidence="3 4" key="1">
    <citation type="submission" date="2019-12" db="EMBL/GenBank/DDBJ databases">
        <authorList>
            <person name="Alioto T."/>
            <person name="Alioto T."/>
            <person name="Gomez Garrido J."/>
        </authorList>
    </citation>
    <scope>NUCLEOTIDE SEQUENCE [LARGE SCALE GENOMIC DNA]</scope>
</reference>
<name>A0A8S0RWZ6_OLEEU</name>
<dbReference type="InterPro" id="IPR036389">
    <property type="entry name" value="RNase_III_sf"/>
</dbReference>
<sequence>MNSLNFIFILFVCITLYCPPQSFTLAQSVQLSDQTLSPFSVALDNLQIQINYTFENIGLLRRAMTHASYSEENNKALSVLGVRLIEASVALQLLTKNVDASSKELNSRIVEIDNIATSCALDGTHLGLQNIVRVSFKTSSMAPAVVCGAFRAIFGAIAVDTGSLDEGGRVFWKVHEGGVGRAMAM</sequence>
<gene>
    <name evidence="3" type="ORF">OLEA9_A094588</name>
</gene>
<dbReference type="Gramene" id="OE9A094588T1">
    <property type="protein sequence ID" value="OE9A094588C1"/>
    <property type="gene ID" value="OE9A094588"/>
</dbReference>
<protein>
    <submittedName>
        <fullName evidence="3">NUCLEAR FUSION DEFECTIVE 2</fullName>
    </submittedName>
</protein>
<dbReference type="Gene3D" id="1.10.1520.10">
    <property type="entry name" value="Ribonuclease III domain"/>
    <property type="match status" value="1"/>
</dbReference>
<keyword evidence="4" id="KW-1185">Reference proteome</keyword>
<dbReference type="GO" id="GO:0010197">
    <property type="term" value="P:polar nucleus fusion"/>
    <property type="evidence" value="ECO:0007669"/>
    <property type="project" value="EnsemblPlants"/>
</dbReference>
<evidence type="ECO:0000259" key="2">
    <source>
        <dbReference type="PROSITE" id="PS50142"/>
    </source>
</evidence>
<dbReference type="GO" id="GO:0006396">
    <property type="term" value="P:RNA processing"/>
    <property type="evidence" value="ECO:0007669"/>
    <property type="project" value="InterPro"/>
</dbReference>
<proteinExistence type="predicted"/>
<dbReference type="SMART" id="SM00535">
    <property type="entry name" value="RIBOc"/>
    <property type="match status" value="1"/>
</dbReference>
<evidence type="ECO:0000313" key="4">
    <source>
        <dbReference type="Proteomes" id="UP000594638"/>
    </source>
</evidence>
<comment type="caution">
    <text evidence="3">The sequence shown here is derived from an EMBL/GenBank/DDBJ whole genome shotgun (WGS) entry which is preliminary data.</text>
</comment>
<organism evidence="3 4">
    <name type="scientific">Olea europaea subsp. europaea</name>
    <dbReference type="NCBI Taxonomy" id="158383"/>
    <lineage>
        <taxon>Eukaryota</taxon>
        <taxon>Viridiplantae</taxon>
        <taxon>Streptophyta</taxon>
        <taxon>Embryophyta</taxon>
        <taxon>Tracheophyta</taxon>
        <taxon>Spermatophyta</taxon>
        <taxon>Magnoliopsida</taxon>
        <taxon>eudicotyledons</taxon>
        <taxon>Gunneridae</taxon>
        <taxon>Pentapetalae</taxon>
        <taxon>asterids</taxon>
        <taxon>lamiids</taxon>
        <taxon>Lamiales</taxon>
        <taxon>Oleaceae</taxon>
        <taxon>Oleeae</taxon>
        <taxon>Olea</taxon>
    </lineage>
</organism>
<feature type="signal peptide" evidence="1">
    <location>
        <begin position="1"/>
        <end position="24"/>
    </location>
</feature>
<dbReference type="SUPFAM" id="SSF69065">
    <property type="entry name" value="RNase III domain-like"/>
    <property type="match status" value="1"/>
</dbReference>
<dbReference type="AlphaFoldDB" id="A0A8S0RWZ6"/>
<feature type="chain" id="PRO_5035748946" evidence="1">
    <location>
        <begin position="25"/>
        <end position="185"/>
    </location>
</feature>
<dbReference type="OrthoDB" id="1925749at2759"/>
<evidence type="ECO:0000256" key="1">
    <source>
        <dbReference type="SAM" id="SignalP"/>
    </source>
</evidence>
<dbReference type="Proteomes" id="UP000594638">
    <property type="component" value="Unassembled WGS sequence"/>
</dbReference>
<dbReference type="PROSITE" id="PS50142">
    <property type="entry name" value="RNASE_3_2"/>
    <property type="match status" value="1"/>
</dbReference>
<dbReference type="Pfam" id="PF14622">
    <property type="entry name" value="Ribonucleas_3_3"/>
    <property type="match status" value="1"/>
</dbReference>
<dbReference type="GO" id="GO:0004525">
    <property type="term" value="F:ribonuclease III activity"/>
    <property type="evidence" value="ECO:0007669"/>
    <property type="project" value="InterPro"/>
</dbReference>
<feature type="domain" description="RNase III" evidence="2">
    <location>
        <begin position="43"/>
        <end position="162"/>
    </location>
</feature>
<dbReference type="GO" id="GO:0005777">
    <property type="term" value="C:peroxisome"/>
    <property type="evidence" value="ECO:0007669"/>
    <property type="project" value="EnsemblPlants"/>
</dbReference>
<dbReference type="InterPro" id="IPR000999">
    <property type="entry name" value="RNase_III_dom"/>
</dbReference>
<dbReference type="EMBL" id="CACTIH010003738">
    <property type="protein sequence ID" value="CAA2983660.1"/>
    <property type="molecule type" value="Genomic_DNA"/>
</dbReference>